<evidence type="ECO:0000313" key="3">
    <source>
        <dbReference type="Proteomes" id="UP001566132"/>
    </source>
</evidence>
<reference evidence="2 3" key="1">
    <citation type="submission" date="2024-05" db="EMBL/GenBank/DDBJ databases">
        <title>Genetic variation in Jamaican populations of the coffee berry borer (Hypothenemus hampei).</title>
        <authorList>
            <person name="Errbii M."/>
            <person name="Myrie A."/>
        </authorList>
    </citation>
    <scope>NUCLEOTIDE SEQUENCE [LARGE SCALE GENOMIC DNA]</scope>
    <source>
        <strain evidence="2">JA-Hopewell-2020-01-JO</strain>
        <tissue evidence="2">Whole body</tissue>
    </source>
</reference>
<dbReference type="Proteomes" id="UP001566132">
    <property type="component" value="Unassembled WGS sequence"/>
</dbReference>
<proteinExistence type="predicted"/>
<sequence length="56" mass="6058">VRSGCTQRNVRKSVPEFQEGILKAFFKGGLVWLQLHGTSASPSMNSKRGPGPNETA</sequence>
<comment type="caution">
    <text evidence="2">The sequence shown here is derived from an EMBL/GenBank/DDBJ whole genome shotgun (WGS) entry which is preliminary data.</text>
</comment>
<feature type="region of interest" description="Disordered" evidence="1">
    <location>
        <begin position="37"/>
        <end position="56"/>
    </location>
</feature>
<dbReference type="AlphaFoldDB" id="A0ABD1DYU3"/>
<feature type="non-terminal residue" evidence="2">
    <location>
        <position position="1"/>
    </location>
</feature>
<name>A0ABD1DYU3_HYPHA</name>
<keyword evidence="3" id="KW-1185">Reference proteome</keyword>
<protein>
    <submittedName>
        <fullName evidence="2">Uncharacterized protein</fullName>
    </submittedName>
</protein>
<evidence type="ECO:0000313" key="2">
    <source>
        <dbReference type="EMBL" id="KAL1487469.1"/>
    </source>
</evidence>
<accession>A0ABD1DYU3</accession>
<gene>
    <name evidence="2" type="ORF">ABEB36_015861</name>
</gene>
<dbReference type="EMBL" id="JBDJPC010000073">
    <property type="protein sequence ID" value="KAL1487469.1"/>
    <property type="molecule type" value="Genomic_DNA"/>
</dbReference>
<evidence type="ECO:0000256" key="1">
    <source>
        <dbReference type="SAM" id="MobiDB-lite"/>
    </source>
</evidence>
<organism evidence="2 3">
    <name type="scientific">Hypothenemus hampei</name>
    <name type="common">Coffee berry borer</name>
    <dbReference type="NCBI Taxonomy" id="57062"/>
    <lineage>
        <taxon>Eukaryota</taxon>
        <taxon>Metazoa</taxon>
        <taxon>Ecdysozoa</taxon>
        <taxon>Arthropoda</taxon>
        <taxon>Hexapoda</taxon>
        <taxon>Insecta</taxon>
        <taxon>Pterygota</taxon>
        <taxon>Neoptera</taxon>
        <taxon>Endopterygota</taxon>
        <taxon>Coleoptera</taxon>
        <taxon>Polyphaga</taxon>
        <taxon>Cucujiformia</taxon>
        <taxon>Curculionidae</taxon>
        <taxon>Scolytinae</taxon>
        <taxon>Hypothenemus</taxon>
    </lineage>
</organism>
<feature type="compositionally biased region" description="Polar residues" evidence="1">
    <location>
        <begin position="37"/>
        <end position="46"/>
    </location>
</feature>